<dbReference type="AlphaFoldDB" id="A0A939NCD4"/>
<keyword evidence="4" id="KW-0732">Signal</keyword>
<evidence type="ECO:0000256" key="3">
    <source>
        <dbReference type="ARBA" id="ARBA00022525"/>
    </source>
</evidence>
<comment type="caution">
    <text evidence="7">The sequence shown here is derived from an EMBL/GenBank/DDBJ whole genome shotgun (WGS) entry which is preliminary data.</text>
</comment>
<dbReference type="GO" id="GO:0007155">
    <property type="term" value="P:cell adhesion"/>
    <property type="evidence" value="ECO:0007669"/>
    <property type="project" value="InterPro"/>
</dbReference>
<evidence type="ECO:0000256" key="1">
    <source>
        <dbReference type="ARBA" id="ARBA00004168"/>
    </source>
</evidence>
<accession>A0A939NCD4</accession>
<keyword evidence="2" id="KW-0134">Cell wall</keyword>
<evidence type="ECO:0000256" key="2">
    <source>
        <dbReference type="ARBA" id="ARBA00022512"/>
    </source>
</evidence>
<evidence type="ECO:0000313" key="7">
    <source>
        <dbReference type="EMBL" id="MBO1920039.1"/>
    </source>
</evidence>
<feature type="domain" description="SDR-like Ig" evidence="6">
    <location>
        <begin position="8"/>
        <end position="55"/>
    </location>
</feature>
<evidence type="ECO:0000256" key="4">
    <source>
        <dbReference type="ARBA" id="ARBA00022729"/>
    </source>
</evidence>
<protein>
    <recommendedName>
        <fullName evidence="6">SDR-like Ig domain-containing protein</fullName>
    </recommendedName>
</protein>
<dbReference type="InterPro" id="IPR041171">
    <property type="entry name" value="SDR_Ig"/>
</dbReference>
<evidence type="ECO:0000256" key="5">
    <source>
        <dbReference type="ARBA" id="ARBA00023088"/>
    </source>
</evidence>
<gene>
    <name evidence="7" type="ORF">J4710_10050</name>
</gene>
<dbReference type="InterPro" id="IPR011252">
    <property type="entry name" value="Fibrogen-bd_dom1"/>
</dbReference>
<evidence type="ECO:0000259" key="6">
    <source>
        <dbReference type="Pfam" id="PF17961"/>
    </source>
</evidence>
<keyword evidence="3" id="KW-0964">Secreted</keyword>
<dbReference type="Gene3D" id="2.60.40.1280">
    <property type="match status" value="1"/>
</dbReference>
<reference evidence="7" key="1">
    <citation type="submission" date="2021-03" db="EMBL/GenBank/DDBJ databases">
        <title>Molecular epidemiology and mechanisms of colistin and carbapenem resistance in Enterobacteriaceae from clinical isolates, the environment and porcine samples in Pretoria, South Africa.</title>
        <authorList>
            <person name="Bogoshi D."/>
            <person name="Mbelle N.M."/>
            <person name="Naidoo V."/>
            <person name="Osei Sekyere J."/>
        </authorList>
    </citation>
    <scope>NUCLEOTIDE SEQUENCE</scope>
    <source>
        <strain evidence="7">ESB009</strain>
    </source>
</reference>
<name>A0A939NCD4_STAXY</name>
<dbReference type="InterPro" id="IPR008966">
    <property type="entry name" value="Adhesion_dom_sf"/>
</dbReference>
<sequence length="66" mass="7625">MNRDTIRPHNGERSTLKYELTFDEGVKEGDYFDISLSNNVNTRGVSAISKCQKLKMVKQLLQMEVF</sequence>
<proteinExistence type="predicted"/>
<organism evidence="7">
    <name type="scientific">Staphylococcus xylosus</name>
    <dbReference type="NCBI Taxonomy" id="1288"/>
    <lineage>
        <taxon>Bacteria</taxon>
        <taxon>Bacillati</taxon>
        <taxon>Bacillota</taxon>
        <taxon>Bacilli</taxon>
        <taxon>Bacillales</taxon>
        <taxon>Staphylococcaceae</taxon>
        <taxon>Staphylococcus</taxon>
    </lineage>
</organism>
<dbReference type="EMBL" id="JAGETT010000102">
    <property type="protein sequence ID" value="MBO1920039.1"/>
    <property type="molecule type" value="Genomic_DNA"/>
</dbReference>
<dbReference type="Pfam" id="PF17961">
    <property type="entry name" value="Big_8"/>
    <property type="match status" value="1"/>
</dbReference>
<dbReference type="SUPFAM" id="SSF49401">
    <property type="entry name" value="Bacterial adhesins"/>
    <property type="match status" value="1"/>
</dbReference>
<keyword evidence="5" id="KW-0572">Peptidoglycan-anchor</keyword>
<comment type="subcellular location">
    <subcellularLocation>
        <location evidence="1">Secreted</location>
        <location evidence="1">Cell wall</location>
        <topology evidence="1">Peptidoglycan-anchor</topology>
    </subcellularLocation>
</comment>